<proteinExistence type="predicted"/>
<dbReference type="PROSITE" id="PS50294">
    <property type="entry name" value="WD_REPEATS_REGION"/>
    <property type="match status" value="12"/>
</dbReference>
<keyword evidence="2" id="KW-0677">Repeat</keyword>
<dbReference type="EMBL" id="CP150886">
    <property type="protein sequence ID" value="WZB90046.1"/>
    <property type="molecule type" value="Genomic_DNA"/>
</dbReference>
<feature type="repeat" description="WD" evidence="3">
    <location>
        <begin position="1038"/>
        <end position="1079"/>
    </location>
</feature>
<evidence type="ECO:0000256" key="2">
    <source>
        <dbReference type="ARBA" id="ARBA00022737"/>
    </source>
</evidence>
<feature type="domain" description="NACHT" evidence="4">
    <location>
        <begin position="145"/>
        <end position="302"/>
    </location>
</feature>
<dbReference type="SUPFAM" id="SSF50978">
    <property type="entry name" value="WD40 repeat-like"/>
    <property type="match status" value="2"/>
</dbReference>
<name>A0ABZ2UYF0_9CYAN</name>
<feature type="repeat" description="WD" evidence="3">
    <location>
        <begin position="614"/>
        <end position="648"/>
    </location>
</feature>
<evidence type="ECO:0000313" key="5">
    <source>
        <dbReference type="EMBL" id="WZB90046.1"/>
    </source>
</evidence>
<dbReference type="Gene3D" id="2.130.10.10">
    <property type="entry name" value="YVTN repeat-like/Quinoprotein amine dehydrogenase"/>
    <property type="match status" value="4"/>
</dbReference>
<keyword evidence="6" id="KW-1185">Reference proteome</keyword>
<evidence type="ECO:0000313" key="6">
    <source>
        <dbReference type="Proteomes" id="UP001483337"/>
    </source>
</evidence>
<feature type="repeat" description="WD" evidence="3">
    <location>
        <begin position="912"/>
        <end position="953"/>
    </location>
</feature>
<feature type="repeat" description="WD" evidence="3">
    <location>
        <begin position="821"/>
        <end position="862"/>
    </location>
</feature>
<dbReference type="PROSITE" id="PS00678">
    <property type="entry name" value="WD_REPEATS_1"/>
    <property type="match status" value="11"/>
</dbReference>
<dbReference type="SUPFAM" id="SSF141571">
    <property type="entry name" value="Pentapeptide repeat-like"/>
    <property type="match status" value="1"/>
</dbReference>
<evidence type="ECO:0000256" key="3">
    <source>
        <dbReference type="PROSITE-ProRule" id="PRU00221"/>
    </source>
</evidence>
<dbReference type="Pfam" id="PF00400">
    <property type="entry name" value="WD40"/>
    <property type="match status" value="12"/>
</dbReference>
<dbReference type="SUPFAM" id="SSF52540">
    <property type="entry name" value="P-loop containing nucleoside triphosphate hydrolases"/>
    <property type="match status" value="1"/>
</dbReference>
<organism evidence="5 6">
    <name type="scientific">Okeanomitos corallinicola TIOX110</name>
    <dbReference type="NCBI Taxonomy" id="3133117"/>
    <lineage>
        <taxon>Bacteria</taxon>
        <taxon>Bacillati</taxon>
        <taxon>Cyanobacteriota</taxon>
        <taxon>Cyanophyceae</taxon>
        <taxon>Nostocales</taxon>
        <taxon>Aphanizomenonaceae</taxon>
        <taxon>Okeanomitos</taxon>
    </lineage>
</organism>
<feature type="repeat" description="WD" evidence="3">
    <location>
        <begin position="954"/>
        <end position="989"/>
    </location>
</feature>
<dbReference type="PROSITE" id="PS50082">
    <property type="entry name" value="WD_REPEATS_2"/>
    <property type="match status" value="13"/>
</dbReference>
<feature type="repeat" description="WD" evidence="3">
    <location>
        <begin position="649"/>
        <end position="690"/>
    </location>
</feature>
<sequence>MAITREEFEQAYSSLTKSKLTKTEKNILWCFFQHHDKTFKEIADILSAESKYTKVITQTNINSIMSNIYKKFGVTVKVGKKYQLINLLREYKPNLFKNIPRNRKKIIINNPQQDLADIDVSTNFYGRLQDIKSLENKILADKYKLLILTGIYGIGKTSLAVELAKKIKGEFHFSMGLSLEKAPPLKKVLTNIIKILSKQNIIELPQDVNKLISLLIEYFKEYRCLLILDNLETILQSGDRTGQYKDKYQEYSQLFHSIITAEHQSCLLLTSREIPLAYAEAENSSVSIFTVNGLEVEDAKNMIINKGLVATNEEFQQLVQRYECHPLILKLIIQTIKKLQVRIVDFLDLKFTNLDKITSILDWHFQRLSDVEKQIIYWLAINREVITFKELQDDIKESPFLTTSISSLELLLDRSLINKSALGFKLQSVIMEDITERLITEVCAELTTGKLQIFKSHALMKATAKDYVRETQNQLIVKPIIDKLLNQFNNKFRLEFHLKQILLQLKSEQNIGYAGGNLINILATLQIDLTNYDFSQINIMQAFLKDVNLHNVNFQNTNFYNSVFQESIAAIFALAFSPDGEILAISDYRGTIQLMDIQSRQKILTINDSSGHVVRALAFSNDGKILAGGSTNGTIQLWDVKTSELLNNLSAHTDWVNSIAFNADGKILASGSSDSTIKIWEVATGKSLNILSGHSDCVHAVAFGSQGILASGSRDKTIRLWDINKKESFHTLTEHTESVYAVAFSNDGKILVSGSGDSTVRIWDFEKQTSQSLVTLKKHNNKVLTVAFSSDGKILASGGYDTDIQIWDIEDVKNIKHINTLQEHENWIRAVVFSPQGNIFVSGDVNSIVKLWNLKDVNNINSPTSWQGHTSEIRTVAFSPQGNILISGSSDKKLRLWNVNEDVNNAKMTDTLTGHTDIVYSIALNSQGTTLASGSADSTVKLWDVASRQYIKTLRGHKNHVRCVAFSDQSQHLASGSRDCSVKLWDIDSVKCQILLQEDTESIDAIAFHPYHEILAYGIYKGDVKLWDIKTQKCIKILPGHSTRINSLAFHPQGNILASASNDNTIRLWNTNSYECLAVLDQHTNWVRSVAFHPQGDILASGSGDGTVRFWDMISYEAINILQEHSDWVHSVTFSLCGKILASGSADETIKLWDVKTGACLQTLTIPKPYQGMNITRVTGLTPEVKATLKALGAVEVL</sequence>
<feature type="repeat" description="WD" evidence="3">
    <location>
        <begin position="1122"/>
        <end position="1163"/>
    </location>
</feature>
<dbReference type="Gene3D" id="3.40.50.300">
    <property type="entry name" value="P-loop containing nucleotide triphosphate hydrolases"/>
    <property type="match status" value="1"/>
</dbReference>
<feature type="repeat" description="WD" evidence="3">
    <location>
        <begin position="691"/>
        <end position="731"/>
    </location>
</feature>
<dbReference type="InterPro" id="IPR027417">
    <property type="entry name" value="P-loop_NTPase"/>
</dbReference>
<protein>
    <submittedName>
        <fullName evidence="5">WD40 repeat domain-containing protein</fullName>
    </submittedName>
</protein>
<feature type="repeat" description="WD" evidence="3">
    <location>
        <begin position="866"/>
        <end position="900"/>
    </location>
</feature>
<feature type="repeat" description="WD" evidence="3">
    <location>
        <begin position="732"/>
        <end position="773"/>
    </location>
</feature>
<dbReference type="PRINTS" id="PR00320">
    <property type="entry name" value="GPROTEINBRPT"/>
</dbReference>
<dbReference type="RefSeq" id="WP_353932941.1">
    <property type="nucleotide sequence ID" value="NZ_CP150886.1"/>
</dbReference>
<accession>A0ABZ2UYF0</accession>
<dbReference type="PANTHER" id="PTHR22847">
    <property type="entry name" value="WD40 REPEAT PROTEIN"/>
    <property type="match status" value="1"/>
</dbReference>
<evidence type="ECO:0000256" key="1">
    <source>
        <dbReference type="ARBA" id="ARBA00022574"/>
    </source>
</evidence>
<dbReference type="InterPro" id="IPR019775">
    <property type="entry name" value="WD40_repeat_CS"/>
</dbReference>
<dbReference type="InterPro" id="IPR015943">
    <property type="entry name" value="WD40/YVTN_repeat-like_dom_sf"/>
</dbReference>
<feature type="repeat" description="WD" evidence="3">
    <location>
        <begin position="1080"/>
        <end position="1121"/>
    </location>
</feature>
<dbReference type="CDD" id="cd00200">
    <property type="entry name" value="WD40"/>
    <property type="match status" value="2"/>
</dbReference>
<feature type="repeat" description="WD" evidence="3">
    <location>
        <begin position="776"/>
        <end position="817"/>
    </location>
</feature>
<dbReference type="InterPro" id="IPR036322">
    <property type="entry name" value="WD40_repeat_dom_sf"/>
</dbReference>
<dbReference type="SMART" id="SM00320">
    <property type="entry name" value="WD40"/>
    <property type="match status" value="14"/>
</dbReference>
<dbReference type="Proteomes" id="UP001483337">
    <property type="component" value="Chromosome"/>
</dbReference>
<dbReference type="InterPro" id="IPR001680">
    <property type="entry name" value="WD40_rpt"/>
</dbReference>
<reference evidence="5 6" key="1">
    <citation type="submission" date="2024-04" db="EMBL/GenBank/DDBJ databases">
        <title>Okeanomitos corallinicola gen. &amp; sp. nov. (Nostocales, Cyanobacteria), a new toxic marine heterocyst-forming cyanobacterium from a coral reef.</title>
        <authorList>
            <person name="Li H."/>
            <person name="Li R."/>
            <person name="Kang J."/>
            <person name="Hii K.S."/>
            <person name="Mohamed H.F."/>
            <person name="Xu X."/>
            <person name="Luo Z."/>
        </authorList>
    </citation>
    <scope>NUCLEOTIDE SEQUENCE [LARGE SCALE GENOMIC DNA]</scope>
    <source>
        <strain evidence="5 6">TIOX110</strain>
    </source>
</reference>
<dbReference type="Pfam" id="PF05729">
    <property type="entry name" value="NACHT"/>
    <property type="match status" value="1"/>
</dbReference>
<keyword evidence="1 3" id="KW-0853">WD repeat</keyword>
<feature type="repeat" description="WD" evidence="3">
    <location>
        <begin position="996"/>
        <end position="1037"/>
    </location>
</feature>
<evidence type="ECO:0000259" key="4">
    <source>
        <dbReference type="Pfam" id="PF05729"/>
    </source>
</evidence>
<dbReference type="InterPro" id="IPR020472">
    <property type="entry name" value="WD40_PAC1"/>
</dbReference>
<gene>
    <name evidence="5" type="ORF">WJM97_10310</name>
</gene>
<dbReference type="PANTHER" id="PTHR22847:SF637">
    <property type="entry name" value="WD REPEAT DOMAIN 5B"/>
    <property type="match status" value="1"/>
</dbReference>
<dbReference type="InterPro" id="IPR007111">
    <property type="entry name" value="NACHT_NTPase"/>
</dbReference>